<reference evidence="4" key="1">
    <citation type="submission" date="2022-07" db="EMBL/GenBank/DDBJ databases">
        <authorList>
            <person name="Otstavnykh N."/>
            <person name="Isaeva M."/>
            <person name="Bystritskaya E."/>
        </authorList>
    </citation>
    <scope>NUCLEOTIDE SEQUENCE</scope>
    <source>
        <strain evidence="4">KCTC 52189</strain>
    </source>
</reference>
<dbReference type="AlphaFoldDB" id="A0AAE4B579"/>
<evidence type="ECO:0000256" key="1">
    <source>
        <dbReference type="ARBA" id="ARBA00022679"/>
    </source>
</evidence>
<protein>
    <submittedName>
        <fullName evidence="4">CDP-alcohol phosphatidyltransferase family protein</fullName>
    </submittedName>
</protein>
<feature type="transmembrane region" description="Helical" evidence="3">
    <location>
        <begin position="130"/>
        <end position="149"/>
    </location>
</feature>
<dbReference type="Gene3D" id="1.20.120.1760">
    <property type="match status" value="1"/>
</dbReference>
<dbReference type="GO" id="GO:0008654">
    <property type="term" value="P:phospholipid biosynthetic process"/>
    <property type="evidence" value="ECO:0007669"/>
    <property type="project" value="InterPro"/>
</dbReference>
<sequence length="226" mass="25046">MPLTGRSPEFFTLVAQVAVCQGLKQWPLRHNIGEGYFIVNISDQLSFYRLAAAPVAAWVALEGHRDAFFILVAISLVTDLVDGPVARWLGQESRFGAKLDTIADACTLLAAILGLYLLEGHNMQSELPWLYLFLASYAAAAAVSMAKFGELPAYHLYLSKAAAFVAALFFVWLYLIDYSRQFFLFVVILGVLANTESLLLSLRLKRFRTDIVSLFAANALARDDDD</sequence>
<dbReference type="RefSeq" id="WP_306735341.1">
    <property type="nucleotide sequence ID" value="NZ_JANHAX010000002.1"/>
</dbReference>
<feature type="transmembrane region" description="Helical" evidence="3">
    <location>
        <begin position="156"/>
        <end position="176"/>
    </location>
</feature>
<keyword evidence="3" id="KW-0472">Membrane</keyword>
<dbReference type="InterPro" id="IPR048254">
    <property type="entry name" value="CDP_ALCOHOL_P_TRANSF_CS"/>
</dbReference>
<dbReference type="Pfam" id="PF01066">
    <property type="entry name" value="CDP-OH_P_transf"/>
    <property type="match status" value="1"/>
</dbReference>
<dbReference type="Proteomes" id="UP001226762">
    <property type="component" value="Unassembled WGS sequence"/>
</dbReference>
<feature type="transmembrane region" description="Helical" evidence="3">
    <location>
        <begin position="101"/>
        <end position="118"/>
    </location>
</feature>
<evidence type="ECO:0000313" key="4">
    <source>
        <dbReference type="EMBL" id="MDQ2090079.1"/>
    </source>
</evidence>
<dbReference type="InterPro" id="IPR043130">
    <property type="entry name" value="CDP-OH_PTrfase_TM_dom"/>
</dbReference>
<dbReference type="GO" id="GO:0016780">
    <property type="term" value="F:phosphotransferase activity, for other substituted phosphate groups"/>
    <property type="evidence" value="ECO:0007669"/>
    <property type="project" value="InterPro"/>
</dbReference>
<dbReference type="InterPro" id="IPR000462">
    <property type="entry name" value="CDP-OH_P_trans"/>
</dbReference>
<dbReference type="GO" id="GO:0016020">
    <property type="term" value="C:membrane"/>
    <property type="evidence" value="ECO:0007669"/>
    <property type="project" value="InterPro"/>
</dbReference>
<comment type="similarity">
    <text evidence="2">Belongs to the CDP-alcohol phosphatidyltransferase class-I family.</text>
</comment>
<evidence type="ECO:0000313" key="5">
    <source>
        <dbReference type="Proteomes" id="UP001226762"/>
    </source>
</evidence>
<evidence type="ECO:0000256" key="2">
    <source>
        <dbReference type="RuleBase" id="RU003750"/>
    </source>
</evidence>
<comment type="caution">
    <text evidence="4">The sequence shown here is derived from an EMBL/GenBank/DDBJ whole genome shotgun (WGS) entry which is preliminary data.</text>
</comment>
<feature type="transmembrane region" description="Helical" evidence="3">
    <location>
        <begin position="67"/>
        <end position="89"/>
    </location>
</feature>
<organism evidence="4 5">
    <name type="scientific">Marimonas arenosa</name>
    <dbReference type="NCBI Taxonomy" id="1795305"/>
    <lineage>
        <taxon>Bacteria</taxon>
        <taxon>Pseudomonadati</taxon>
        <taxon>Pseudomonadota</taxon>
        <taxon>Alphaproteobacteria</taxon>
        <taxon>Rhodobacterales</taxon>
        <taxon>Paracoccaceae</taxon>
        <taxon>Marimonas</taxon>
    </lineage>
</organism>
<keyword evidence="1 2" id="KW-0808">Transferase</keyword>
<reference evidence="4" key="2">
    <citation type="submission" date="2023-02" db="EMBL/GenBank/DDBJ databases">
        <title>'Rhodoalgimonas zhirmunskyi' gen. nov., isolated from a red alga.</title>
        <authorList>
            <person name="Nedashkovskaya O.I."/>
            <person name="Otstavnykh N.Y."/>
            <person name="Bystritskaya E.P."/>
            <person name="Balabanova L.A."/>
            <person name="Isaeva M.P."/>
        </authorList>
    </citation>
    <scope>NUCLEOTIDE SEQUENCE</scope>
    <source>
        <strain evidence="4">KCTC 52189</strain>
    </source>
</reference>
<name>A0AAE4B579_9RHOB</name>
<dbReference type="EMBL" id="JANHAX010000002">
    <property type="protein sequence ID" value="MDQ2090079.1"/>
    <property type="molecule type" value="Genomic_DNA"/>
</dbReference>
<evidence type="ECO:0000256" key="3">
    <source>
        <dbReference type="SAM" id="Phobius"/>
    </source>
</evidence>
<keyword evidence="3" id="KW-0812">Transmembrane</keyword>
<keyword evidence="5" id="KW-1185">Reference proteome</keyword>
<accession>A0AAE4B579</accession>
<proteinExistence type="inferred from homology"/>
<feature type="transmembrane region" description="Helical" evidence="3">
    <location>
        <begin position="182"/>
        <end position="202"/>
    </location>
</feature>
<keyword evidence="3" id="KW-1133">Transmembrane helix</keyword>
<dbReference type="PROSITE" id="PS00379">
    <property type="entry name" value="CDP_ALCOHOL_P_TRANSF"/>
    <property type="match status" value="1"/>
</dbReference>
<gene>
    <name evidence="4" type="ORF">NO357_09235</name>
</gene>